<sequence length="357" mass="41159">MTKPTIVNALHKKYYYFAEILKLKIYGFLSESKDIKSASCLFFSQRFFQESQLTLKTIHRALTYFRENPKSVFDDVKLGVLLAKSNLQWITDRIQSRFGNDHVLRRKLDETMELCTEILEMNQIRNSPLLNNDFWLTGAESITYGGLGEQEDDFTPPDLDSCQSIEDYMNKGTPNMSDFCLNELFKLDCNVSNYCWFSELGEGIHSGYRTTHRLLYLLAVSKLKCVEKRRGGFHYIGERKKDLCRQILSEANGLFKRSYLLEVRDLFLEQIALCGYEGFSEFGVEPWRRAVRTWQDEKGCFQNHGLPADCSTDDVLPSPIKRTDFIVVGCHTHLTATAVAALSFHLRLILNSVVTTR</sequence>
<dbReference type="EMBL" id="JAWJWE010000002">
    <property type="protein sequence ID" value="KAK6642817.1"/>
    <property type="molecule type" value="Genomic_DNA"/>
</dbReference>
<comment type="caution">
    <text evidence="1">The sequence shown here is derived from an EMBL/GenBank/DDBJ whole genome shotgun (WGS) entry which is preliminary data.</text>
</comment>
<accession>A0AAN8SBR4</accession>
<dbReference type="Proteomes" id="UP001372834">
    <property type="component" value="Unassembled WGS sequence"/>
</dbReference>
<dbReference type="GO" id="GO:0016020">
    <property type="term" value="C:membrane"/>
    <property type="evidence" value="ECO:0007669"/>
    <property type="project" value="TreeGrafter"/>
</dbReference>
<dbReference type="GO" id="GO:0005829">
    <property type="term" value="C:cytosol"/>
    <property type="evidence" value="ECO:0007669"/>
    <property type="project" value="TreeGrafter"/>
</dbReference>
<reference evidence="1 2" key="1">
    <citation type="submission" date="2023-10" db="EMBL/GenBank/DDBJ databases">
        <title>Genomes of two closely related lineages of the louse Polyplax serrata with different host specificities.</title>
        <authorList>
            <person name="Martinu J."/>
            <person name="Tarabai H."/>
            <person name="Stefka J."/>
            <person name="Hypsa V."/>
        </authorList>
    </citation>
    <scope>NUCLEOTIDE SEQUENCE [LARGE SCALE GENOMIC DNA]</scope>
    <source>
        <strain evidence="1">HR10_N</strain>
    </source>
</reference>
<organism evidence="1 2">
    <name type="scientific">Polyplax serrata</name>
    <name type="common">Common mouse louse</name>
    <dbReference type="NCBI Taxonomy" id="468196"/>
    <lineage>
        <taxon>Eukaryota</taxon>
        <taxon>Metazoa</taxon>
        <taxon>Ecdysozoa</taxon>
        <taxon>Arthropoda</taxon>
        <taxon>Hexapoda</taxon>
        <taxon>Insecta</taxon>
        <taxon>Pterygota</taxon>
        <taxon>Neoptera</taxon>
        <taxon>Paraneoptera</taxon>
        <taxon>Psocodea</taxon>
        <taxon>Troctomorpha</taxon>
        <taxon>Phthiraptera</taxon>
        <taxon>Anoplura</taxon>
        <taxon>Polyplacidae</taxon>
        <taxon>Polyplax</taxon>
    </lineage>
</organism>
<protein>
    <submittedName>
        <fullName evidence="1">Uncharacterized protein</fullName>
    </submittedName>
</protein>
<dbReference type="PANTHER" id="PTHR33539:SF1">
    <property type="entry name" value="UPF0764 PROTEIN C16ORF89"/>
    <property type="match status" value="1"/>
</dbReference>
<dbReference type="InterPro" id="IPR031751">
    <property type="entry name" value="DUF4735"/>
</dbReference>
<dbReference type="AlphaFoldDB" id="A0AAN8SBR4"/>
<dbReference type="Pfam" id="PF15882">
    <property type="entry name" value="DUF4735"/>
    <property type="match status" value="1"/>
</dbReference>
<evidence type="ECO:0000313" key="2">
    <source>
        <dbReference type="Proteomes" id="UP001372834"/>
    </source>
</evidence>
<dbReference type="PANTHER" id="PTHR33539">
    <property type="entry name" value="UPF0764 PROTEIN C16ORF89"/>
    <property type="match status" value="1"/>
</dbReference>
<gene>
    <name evidence="1" type="ORF">RUM43_004319</name>
</gene>
<name>A0AAN8SBR4_POLSC</name>
<evidence type="ECO:0000313" key="1">
    <source>
        <dbReference type="EMBL" id="KAK6642817.1"/>
    </source>
</evidence>
<proteinExistence type="predicted"/>